<dbReference type="PRINTS" id="PR01837">
    <property type="entry name" value="MGTCSAPBPROT"/>
</dbReference>
<dbReference type="InterPro" id="IPR049177">
    <property type="entry name" value="MgtC_SapB_SrpB_YhiD_N"/>
</dbReference>
<evidence type="ECO:0000259" key="8">
    <source>
        <dbReference type="Pfam" id="PF02308"/>
    </source>
</evidence>
<name>A0A1H3ZKU3_9ACTO</name>
<keyword evidence="5 7" id="KW-1133">Transmembrane helix</keyword>
<keyword evidence="4 7" id="KW-0812">Transmembrane</keyword>
<protein>
    <submittedName>
        <fullName evidence="9">Putative Mg2+ transporter-C (MgtC) family protein</fullName>
    </submittedName>
</protein>
<sequence length="235" mass="25149">MHFFTGSVGTQAGLLLLSFVLCGIIGLERQYRQKSSGFRTHVLVGMGACTFTLIGAFGFADFNLGQINHDPFRIAAQIVAGIGFLGAGVIFTRRDIVVGLTTAATVWVTAAVGMACGAGMGGLAVMLTALHLFCLIALTPLIDKLPTADRHSLLELTYEDGHGILREIVEIASEQEFATQVLSTSKRTSEEGSAVVDMQMRFTGKNPLDVLMDQLQGVSGIVSLHVAHEDDHERD</sequence>
<evidence type="ECO:0000256" key="1">
    <source>
        <dbReference type="ARBA" id="ARBA00004651"/>
    </source>
</evidence>
<accession>A0A1H3ZKU3</accession>
<dbReference type="Proteomes" id="UP000199288">
    <property type="component" value="Unassembled WGS sequence"/>
</dbReference>
<evidence type="ECO:0000313" key="9">
    <source>
        <dbReference type="EMBL" id="SEA24280.1"/>
    </source>
</evidence>
<comment type="similarity">
    <text evidence="2">Belongs to the MgtC/SapB family.</text>
</comment>
<feature type="transmembrane region" description="Helical" evidence="7">
    <location>
        <begin position="40"/>
        <end position="60"/>
    </location>
</feature>
<evidence type="ECO:0000313" key="10">
    <source>
        <dbReference type="Proteomes" id="UP000199288"/>
    </source>
</evidence>
<evidence type="ECO:0000256" key="3">
    <source>
        <dbReference type="ARBA" id="ARBA00022475"/>
    </source>
</evidence>
<comment type="subcellular location">
    <subcellularLocation>
        <location evidence="1">Cell membrane</location>
        <topology evidence="1">Multi-pass membrane protein</topology>
    </subcellularLocation>
</comment>
<dbReference type="Gene3D" id="3.30.70.260">
    <property type="match status" value="1"/>
</dbReference>
<dbReference type="AlphaFoldDB" id="A0A1H3ZKU3"/>
<keyword evidence="3" id="KW-1003">Cell membrane</keyword>
<gene>
    <name evidence="9" type="ORF">SAMN02910418_01188</name>
</gene>
<dbReference type="EMBL" id="FNQV01000006">
    <property type="protein sequence ID" value="SEA24280.1"/>
    <property type="molecule type" value="Genomic_DNA"/>
</dbReference>
<reference evidence="10" key="1">
    <citation type="submission" date="2016-10" db="EMBL/GenBank/DDBJ databases">
        <authorList>
            <person name="Varghese N."/>
            <person name="Submissions S."/>
        </authorList>
    </citation>
    <scope>NUCLEOTIDE SEQUENCE [LARGE SCALE GENOMIC DNA]</scope>
    <source>
        <strain evidence="10">KPR-1</strain>
    </source>
</reference>
<dbReference type="PANTHER" id="PTHR33778:SF1">
    <property type="entry name" value="MAGNESIUM TRANSPORTER YHID-RELATED"/>
    <property type="match status" value="1"/>
</dbReference>
<evidence type="ECO:0000256" key="5">
    <source>
        <dbReference type="ARBA" id="ARBA00022989"/>
    </source>
</evidence>
<dbReference type="PANTHER" id="PTHR33778">
    <property type="entry name" value="PROTEIN MGTC"/>
    <property type="match status" value="1"/>
</dbReference>
<proteinExistence type="inferred from homology"/>
<feature type="transmembrane region" description="Helical" evidence="7">
    <location>
        <begin position="121"/>
        <end position="142"/>
    </location>
</feature>
<evidence type="ECO:0000256" key="7">
    <source>
        <dbReference type="SAM" id="Phobius"/>
    </source>
</evidence>
<evidence type="ECO:0000256" key="2">
    <source>
        <dbReference type="ARBA" id="ARBA00009298"/>
    </source>
</evidence>
<keyword evidence="6 7" id="KW-0472">Membrane</keyword>
<keyword evidence="10" id="KW-1185">Reference proteome</keyword>
<evidence type="ECO:0000256" key="6">
    <source>
        <dbReference type="ARBA" id="ARBA00023136"/>
    </source>
</evidence>
<feature type="domain" description="MgtC/SapB/SrpB/YhiD N-terminal" evidence="8">
    <location>
        <begin position="15"/>
        <end position="141"/>
    </location>
</feature>
<feature type="transmembrane region" description="Helical" evidence="7">
    <location>
        <begin position="12"/>
        <end position="28"/>
    </location>
</feature>
<organism evidence="9 10">
    <name type="scientific">Bowdeniella nasicola</name>
    <dbReference type="NCBI Taxonomy" id="208480"/>
    <lineage>
        <taxon>Bacteria</taxon>
        <taxon>Bacillati</taxon>
        <taxon>Actinomycetota</taxon>
        <taxon>Actinomycetes</taxon>
        <taxon>Actinomycetales</taxon>
        <taxon>Actinomycetaceae</taxon>
        <taxon>Bowdeniella</taxon>
    </lineage>
</organism>
<feature type="transmembrane region" description="Helical" evidence="7">
    <location>
        <begin position="96"/>
        <end position="115"/>
    </location>
</feature>
<dbReference type="Pfam" id="PF02308">
    <property type="entry name" value="MgtC"/>
    <property type="match status" value="1"/>
</dbReference>
<dbReference type="GO" id="GO:0005886">
    <property type="term" value="C:plasma membrane"/>
    <property type="evidence" value="ECO:0007669"/>
    <property type="project" value="UniProtKB-SubCell"/>
</dbReference>
<evidence type="ECO:0000256" key="4">
    <source>
        <dbReference type="ARBA" id="ARBA00022692"/>
    </source>
</evidence>
<feature type="transmembrane region" description="Helical" evidence="7">
    <location>
        <begin position="72"/>
        <end position="91"/>
    </location>
</feature>
<dbReference type="InterPro" id="IPR003416">
    <property type="entry name" value="MgtC/SapB/SrpB/YhiD_fam"/>
</dbReference>